<dbReference type="Proteomes" id="UP000186817">
    <property type="component" value="Unassembled WGS sequence"/>
</dbReference>
<organism evidence="2 3">
    <name type="scientific">Symbiodinium microadriaticum</name>
    <name type="common">Dinoflagellate</name>
    <name type="synonym">Zooxanthella microadriatica</name>
    <dbReference type="NCBI Taxonomy" id="2951"/>
    <lineage>
        <taxon>Eukaryota</taxon>
        <taxon>Sar</taxon>
        <taxon>Alveolata</taxon>
        <taxon>Dinophyceae</taxon>
        <taxon>Suessiales</taxon>
        <taxon>Symbiodiniaceae</taxon>
        <taxon>Symbiodinium</taxon>
    </lineage>
</organism>
<dbReference type="OrthoDB" id="10263385at2759"/>
<accession>A0A1Q9DEH1</accession>
<protein>
    <submittedName>
        <fullName evidence="2">Uncharacterized protein</fullName>
    </submittedName>
</protein>
<keyword evidence="3" id="KW-1185">Reference proteome</keyword>
<name>A0A1Q9DEH1_SYMMI</name>
<evidence type="ECO:0000313" key="3">
    <source>
        <dbReference type="Proteomes" id="UP000186817"/>
    </source>
</evidence>
<dbReference type="InterPro" id="IPR014954">
    <property type="entry name" value="DUF1825"/>
</dbReference>
<feature type="compositionally biased region" description="Polar residues" evidence="1">
    <location>
        <begin position="33"/>
        <end position="53"/>
    </location>
</feature>
<dbReference type="EMBL" id="LSRX01000576">
    <property type="protein sequence ID" value="OLP93542.1"/>
    <property type="molecule type" value="Genomic_DNA"/>
</dbReference>
<dbReference type="AlphaFoldDB" id="A0A1Q9DEH1"/>
<gene>
    <name evidence="2" type="ORF">AK812_SmicGene24533</name>
</gene>
<comment type="caution">
    <text evidence="2">The sequence shown here is derived from an EMBL/GenBank/DDBJ whole genome shotgun (WGS) entry which is preliminary data.</text>
</comment>
<evidence type="ECO:0000313" key="2">
    <source>
        <dbReference type="EMBL" id="OLP93542.1"/>
    </source>
</evidence>
<reference evidence="2 3" key="1">
    <citation type="submission" date="2016-02" db="EMBL/GenBank/DDBJ databases">
        <title>Genome analysis of coral dinoflagellate symbionts highlights evolutionary adaptations to a symbiotic lifestyle.</title>
        <authorList>
            <person name="Aranda M."/>
            <person name="Li Y."/>
            <person name="Liew Y.J."/>
            <person name="Baumgarten S."/>
            <person name="Simakov O."/>
            <person name="Wilson M."/>
            <person name="Piel J."/>
            <person name="Ashoor H."/>
            <person name="Bougouffa S."/>
            <person name="Bajic V.B."/>
            <person name="Ryu T."/>
            <person name="Ravasi T."/>
            <person name="Bayer T."/>
            <person name="Micklem G."/>
            <person name="Kim H."/>
            <person name="Bhak J."/>
            <person name="Lajeunesse T.C."/>
            <person name="Voolstra C.R."/>
        </authorList>
    </citation>
    <scope>NUCLEOTIDE SEQUENCE [LARGE SCALE GENOMIC DNA]</scope>
    <source>
        <strain evidence="2 3">CCMP2467</strain>
    </source>
</reference>
<feature type="region of interest" description="Disordered" evidence="1">
    <location>
        <begin position="33"/>
        <end position="58"/>
    </location>
</feature>
<evidence type="ECO:0000256" key="1">
    <source>
        <dbReference type="SAM" id="MobiDB-lite"/>
    </source>
</evidence>
<proteinExistence type="predicted"/>
<sequence length="1250" mass="139336">MNELQSHFPDKDKGRRRKPRIADYFQSIDIQSEASSTTSLPSTACSSTTTQSLSEDETYELSPVAKEVLIDGNKISSGRRPESFTLLSGKELVDAELFVGFFEGEEGVVGISVKPMPEKVPDQVRLFVKAVLGQCQPELDSCTESAGQSSRRHGSEGHMLRGKSMKEVYFPNRGLHFQLFGKERNSDKLLAELFIPLADAIRADGQKAAPTLKGQIAQSFELKPTEQLLRACSTARPVGWLGRMLKSHAAHGGNATSEAVEPPCPKQIQCTVERALLGSVTGCEQSWLYGLDNVKYAGTSLSEKMLQYIHCDAMLPWPQLAFAKGMIRSMGRSKCMNSRDLAACPSKVGHGGISIAFKIAYKDTSRISDEALCLQMQQFLDNWHYVVMKSSLGKTMDRLKAIFANIVKIRHPEREYIGSKPAMRHPAVLVLVLWVFANFANLDDGGALSKRCGLSPGRLLQRRSISGLAATAMTLPIGPLCPFRSEFWSAEAVNNYAAEMPIKQRRLTELMSKLQQGTPLTPEEQSEMCRDMRETNDMWLATNFRLRRADDFQALELFALTEVRMQKGGLSMDAVEALMKWQPEQMAAMLQGRPPPPLPSGLSPAAIQQMTQSLPSVMSATSSDAGPTSPPFTANAKALESTVVQDELEALTRDHEGLIRFGGKYRDFDPLGKQAYLDQVALIQDRWRVFIGRFQLMGAPWLLQTILELNPDYVAECERYLQSVGMTIDQFHEHLQATHDKMRAVVEAALQVLALNGVPIRAEEIPNLVQADEEVMIYEVIDRIPEGLREGFEHLTLELIVVVTSAARMRTTIENNDPGPTQALLEEESGTAFGQSTIKRAILQAATEVAKTMRCKETWAPNMAQRLDRLNRSAEIAEESNKRLLVVEAQLNDLPEQRTHKAKQALMGFVGTNKQALKEAAWASWHGAMLRGKGERNLRERYTREVEEAETALADFKAAHLNRIRGVMFQAATREELDLLVGIISGWRGIVLQQKAEAWTADRVQALQITIGRTAKDMCAKLKQVMMRMLLDYRGSSTSAAFAAWVQFSEAYKKDKDFEDSVKKFEGQMKAYMEKKKEDAKLMLSRVSAATDTGLLQQSFMAWTGYAFDGKKLRQLEDQVDGNDDEVVYIKTVHREIGSSVSCLAGDQIDLNSMYQCWMAWQIEAKTKRIDKYYSVKIDSKRKQLASVQMLFKSFAEELDAGLKDIDKEAAGDSSERLQQKSKARGVGKSDAVYAMAGAVSLPDIHAKKH</sequence>
<dbReference type="Pfam" id="PF08855">
    <property type="entry name" value="DUF1825"/>
    <property type="match status" value="1"/>
</dbReference>